<accession>A0A5E4NC48</accession>
<name>A0A5E4NC48_9HEMI</name>
<dbReference type="AlphaFoldDB" id="A0A5E4NC48"/>
<feature type="compositionally biased region" description="Polar residues" evidence="1">
    <location>
        <begin position="160"/>
        <end position="169"/>
    </location>
</feature>
<proteinExistence type="predicted"/>
<gene>
    <name evidence="2" type="ORF">CINCED_3A020296</name>
</gene>
<evidence type="ECO:0000313" key="2">
    <source>
        <dbReference type="EMBL" id="VVC39146.1"/>
    </source>
</evidence>
<evidence type="ECO:0000256" key="1">
    <source>
        <dbReference type="SAM" id="MobiDB-lite"/>
    </source>
</evidence>
<sequence>MDDKPGMDATQIRLYLSECREIDGEFNLVLNSEKDKKKISVKSFNDLQAIRLRYQDLVDDLIAENSLLAGRLMEARTHKPHGGVKQQKATALAAELASKPKKPAMAGASVAGGSKPVKMTYAERVRFREPITTDTEATATSDQFTVVRRRKNRKAKTKKQNVTSGTDSGTETRSKVKTDVQKKAKADRLKKIEPPKTFTVGVGTSTVGDVKKTLWSDLLKQLDAPNI</sequence>
<organism evidence="2 3">
    <name type="scientific">Cinara cedri</name>
    <dbReference type="NCBI Taxonomy" id="506608"/>
    <lineage>
        <taxon>Eukaryota</taxon>
        <taxon>Metazoa</taxon>
        <taxon>Ecdysozoa</taxon>
        <taxon>Arthropoda</taxon>
        <taxon>Hexapoda</taxon>
        <taxon>Insecta</taxon>
        <taxon>Pterygota</taxon>
        <taxon>Neoptera</taxon>
        <taxon>Paraneoptera</taxon>
        <taxon>Hemiptera</taxon>
        <taxon>Sternorrhyncha</taxon>
        <taxon>Aphidomorpha</taxon>
        <taxon>Aphidoidea</taxon>
        <taxon>Aphididae</taxon>
        <taxon>Lachninae</taxon>
        <taxon>Cinara</taxon>
    </lineage>
</organism>
<feature type="non-terminal residue" evidence="2">
    <location>
        <position position="227"/>
    </location>
</feature>
<feature type="region of interest" description="Disordered" evidence="1">
    <location>
        <begin position="148"/>
        <end position="189"/>
    </location>
</feature>
<protein>
    <submittedName>
        <fullName evidence="2">Uncharacterized protein</fullName>
    </submittedName>
</protein>
<evidence type="ECO:0000313" key="3">
    <source>
        <dbReference type="Proteomes" id="UP000325440"/>
    </source>
</evidence>
<feature type="compositionally biased region" description="Basic and acidic residues" evidence="1">
    <location>
        <begin position="170"/>
        <end position="189"/>
    </location>
</feature>
<keyword evidence="3" id="KW-1185">Reference proteome</keyword>
<reference evidence="2 3" key="1">
    <citation type="submission" date="2019-08" db="EMBL/GenBank/DDBJ databases">
        <authorList>
            <person name="Alioto T."/>
            <person name="Alioto T."/>
            <person name="Gomez Garrido J."/>
        </authorList>
    </citation>
    <scope>NUCLEOTIDE SEQUENCE [LARGE SCALE GENOMIC DNA]</scope>
</reference>
<dbReference type="Proteomes" id="UP000325440">
    <property type="component" value="Unassembled WGS sequence"/>
</dbReference>
<feature type="compositionally biased region" description="Basic residues" evidence="1">
    <location>
        <begin position="148"/>
        <end position="159"/>
    </location>
</feature>
<dbReference type="EMBL" id="CABPRJ010001769">
    <property type="protein sequence ID" value="VVC39146.1"/>
    <property type="molecule type" value="Genomic_DNA"/>
</dbReference>